<evidence type="ECO:0000313" key="8">
    <source>
        <dbReference type="Proteomes" id="UP000011087"/>
    </source>
</evidence>
<dbReference type="SMART" id="SM00320">
    <property type="entry name" value="WD40"/>
    <property type="match status" value="8"/>
</dbReference>
<dbReference type="GO" id="GO:0008017">
    <property type="term" value="F:microtubule binding"/>
    <property type="evidence" value="ECO:0007669"/>
    <property type="project" value="TreeGrafter"/>
</dbReference>
<dbReference type="PROSITE" id="PS50082">
    <property type="entry name" value="WD_REPEATS_2"/>
    <property type="match status" value="1"/>
</dbReference>
<dbReference type="Gene3D" id="2.130.10.10">
    <property type="entry name" value="YVTN repeat-like/Quinoprotein amine dehydrogenase"/>
    <property type="match status" value="2"/>
</dbReference>
<feature type="non-terminal residue" evidence="6">
    <location>
        <position position="559"/>
    </location>
</feature>
<feature type="non-terminal residue" evidence="6">
    <location>
        <position position="1"/>
    </location>
</feature>
<dbReference type="KEGG" id="gtt:GUITHDRAFT_57728"/>
<dbReference type="EnsemblProtists" id="EKX32637">
    <property type="protein sequence ID" value="EKX32637"/>
    <property type="gene ID" value="GUITHDRAFT_57728"/>
</dbReference>
<evidence type="ECO:0000256" key="1">
    <source>
        <dbReference type="ARBA" id="ARBA00022574"/>
    </source>
</evidence>
<dbReference type="InterPro" id="IPR050630">
    <property type="entry name" value="WD_repeat_EMAP"/>
</dbReference>
<reference evidence="7" key="3">
    <citation type="submission" date="2015-06" db="UniProtKB">
        <authorList>
            <consortium name="EnsemblProtists"/>
        </authorList>
    </citation>
    <scope>IDENTIFICATION</scope>
</reference>
<keyword evidence="8" id="KW-1185">Reference proteome</keyword>
<evidence type="ECO:0000259" key="4">
    <source>
        <dbReference type="Pfam" id="PF23409"/>
    </source>
</evidence>
<feature type="domain" description="EML-like second beta-propeller" evidence="5">
    <location>
        <begin position="325"/>
        <end position="558"/>
    </location>
</feature>
<feature type="repeat" description="WD" evidence="3">
    <location>
        <begin position="316"/>
        <end position="357"/>
    </location>
</feature>
<sequence>APTASLQLEFIYGCNQAKQQGNLNINVVGELIYAISSVVVVLNKETRTQRFFRKHSKKITCFNIDHQLVRVVSCSVGQKNQIFVWDSQNMMQLGSLEVTGEKVSSVEKYYFVSTQFSPRDDMVVAIDCSWDIFVWKWEEGALVAKASSGKSVIFELKFNPFISKNDPPMFATVGGSCVRFWTVAEKELTSRYGVVGDVGTLQTACSVAFLDRAHAVSGMQDGSIYLWKTSAVIHNLTGAHSKPIMQLVCREDLIYSGSRDGKPSNVDQPLYFPCLTCMLKHANPSDGKQPLGRLTCNLQVSLHKGGSVMADCECVISAHVNTPIAVCIHPSRPIFATSGSDGTLRLWDLETKRIINRHVVCRIGGAPADIQHTASCLDISPGENEHLCAGLTNGILKIFGFSASGLQELFTLRELGSSDVRVVKYSSDGLKLAVANSENLIEIYSKQDFSNYVFSTRKQLVVSGHVTNIDWSRCSSFLQISTSNFELVFLEVDQCKVVGSKTSVRNSDWDTQHCPIGWPMVGLYSREIQDHHITSVDRSFDDLILAGCNTNKIIMSSYP</sequence>
<accession>L1I952</accession>
<evidence type="ECO:0000256" key="2">
    <source>
        <dbReference type="ARBA" id="ARBA00022737"/>
    </source>
</evidence>
<dbReference type="HOGENOM" id="CLU_011754_3_1_1"/>
<dbReference type="SUPFAM" id="SSF50978">
    <property type="entry name" value="WD40 repeat-like"/>
    <property type="match status" value="1"/>
</dbReference>
<dbReference type="InterPro" id="IPR055439">
    <property type="entry name" value="Beta-prop_EML_1st"/>
</dbReference>
<dbReference type="GeneID" id="17289363"/>
<dbReference type="Pfam" id="PF23414">
    <property type="entry name" value="Beta-prop_EML_2"/>
    <property type="match status" value="1"/>
</dbReference>
<dbReference type="InterPro" id="IPR015943">
    <property type="entry name" value="WD40/YVTN_repeat-like_dom_sf"/>
</dbReference>
<dbReference type="AlphaFoldDB" id="L1I952"/>
<dbReference type="EMBL" id="JH993179">
    <property type="protein sequence ID" value="EKX32637.1"/>
    <property type="molecule type" value="Genomic_DNA"/>
</dbReference>
<keyword evidence="1 3" id="KW-0853">WD repeat</keyword>
<dbReference type="InterPro" id="IPR001680">
    <property type="entry name" value="WD40_rpt"/>
</dbReference>
<feature type="domain" description="EML-like first beta-propeller" evidence="4">
    <location>
        <begin position="48"/>
        <end position="268"/>
    </location>
</feature>
<reference evidence="6 8" key="1">
    <citation type="journal article" date="2012" name="Nature">
        <title>Algal genomes reveal evolutionary mosaicism and the fate of nucleomorphs.</title>
        <authorList>
            <consortium name="DOE Joint Genome Institute"/>
            <person name="Curtis B.A."/>
            <person name="Tanifuji G."/>
            <person name="Burki F."/>
            <person name="Gruber A."/>
            <person name="Irimia M."/>
            <person name="Maruyama S."/>
            <person name="Arias M.C."/>
            <person name="Ball S.G."/>
            <person name="Gile G.H."/>
            <person name="Hirakawa Y."/>
            <person name="Hopkins J.F."/>
            <person name="Kuo A."/>
            <person name="Rensing S.A."/>
            <person name="Schmutz J."/>
            <person name="Symeonidi A."/>
            <person name="Elias M."/>
            <person name="Eveleigh R.J."/>
            <person name="Herman E.K."/>
            <person name="Klute M.J."/>
            <person name="Nakayama T."/>
            <person name="Obornik M."/>
            <person name="Reyes-Prieto A."/>
            <person name="Armbrust E.V."/>
            <person name="Aves S.J."/>
            <person name="Beiko R.G."/>
            <person name="Coutinho P."/>
            <person name="Dacks J.B."/>
            <person name="Durnford D.G."/>
            <person name="Fast N.M."/>
            <person name="Green B.R."/>
            <person name="Grisdale C.J."/>
            <person name="Hempel F."/>
            <person name="Henrissat B."/>
            <person name="Hoppner M.P."/>
            <person name="Ishida K."/>
            <person name="Kim E."/>
            <person name="Koreny L."/>
            <person name="Kroth P.G."/>
            <person name="Liu Y."/>
            <person name="Malik S.B."/>
            <person name="Maier U.G."/>
            <person name="McRose D."/>
            <person name="Mock T."/>
            <person name="Neilson J.A."/>
            <person name="Onodera N.T."/>
            <person name="Poole A.M."/>
            <person name="Pritham E.J."/>
            <person name="Richards T.A."/>
            <person name="Rocap G."/>
            <person name="Roy S.W."/>
            <person name="Sarai C."/>
            <person name="Schaack S."/>
            <person name="Shirato S."/>
            <person name="Slamovits C.H."/>
            <person name="Spencer D.F."/>
            <person name="Suzuki S."/>
            <person name="Worden A.Z."/>
            <person name="Zauner S."/>
            <person name="Barry K."/>
            <person name="Bell C."/>
            <person name="Bharti A.K."/>
            <person name="Crow J.A."/>
            <person name="Grimwood J."/>
            <person name="Kramer R."/>
            <person name="Lindquist E."/>
            <person name="Lucas S."/>
            <person name="Salamov A."/>
            <person name="McFadden G.I."/>
            <person name="Lane C.E."/>
            <person name="Keeling P.J."/>
            <person name="Gray M.W."/>
            <person name="Grigoriev I.V."/>
            <person name="Archibald J.M."/>
        </authorList>
    </citation>
    <scope>NUCLEOTIDE SEQUENCE</scope>
    <source>
        <strain evidence="6 8">CCMP2712</strain>
    </source>
</reference>
<keyword evidence="2" id="KW-0677">Repeat</keyword>
<dbReference type="STRING" id="905079.L1I952"/>
<dbReference type="Pfam" id="PF23409">
    <property type="entry name" value="Beta-prop_EML"/>
    <property type="match status" value="1"/>
</dbReference>
<dbReference type="eggNOG" id="KOG2106">
    <property type="taxonomic scope" value="Eukaryota"/>
</dbReference>
<gene>
    <name evidence="6" type="ORF">GUITHDRAFT_57728</name>
</gene>
<dbReference type="PaxDb" id="55529-EKX32637"/>
<dbReference type="PROSITE" id="PS50294">
    <property type="entry name" value="WD_REPEATS_REGION"/>
    <property type="match status" value="1"/>
</dbReference>
<evidence type="ECO:0000256" key="3">
    <source>
        <dbReference type="PROSITE-ProRule" id="PRU00221"/>
    </source>
</evidence>
<dbReference type="Proteomes" id="UP000011087">
    <property type="component" value="Unassembled WGS sequence"/>
</dbReference>
<dbReference type="OMA" id="LHPSREM"/>
<dbReference type="OrthoDB" id="47802at2759"/>
<dbReference type="PANTHER" id="PTHR13720:SF33">
    <property type="entry name" value="HELP DOMAIN-CONTAINING PROTEIN"/>
    <property type="match status" value="1"/>
</dbReference>
<dbReference type="InterPro" id="IPR036322">
    <property type="entry name" value="WD40_repeat_dom_sf"/>
</dbReference>
<evidence type="ECO:0000259" key="5">
    <source>
        <dbReference type="Pfam" id="PF23414"/>
    </source>
</evidence>
<evidence type="ECO:0000313" key="6">
    <source>
        <dbReference type="EMBL" id="EKX32637.1"/>
    </source>
</evidence>
<dbReference type="RefSeq" id="XP_005819617.1">
    <property type="nucleotide sequence ID" value="XM_005819560.1"/>
</dbReference>
<dbReference type="InterPro" id="IPR055442">
    <property type="entry name" value="Beta-prop_EML-like_2nd"/>
</dbReference>
<reference evidence="8" key="2">
    <citation type="submission" date="2012-11" db="EMBL/GenBank/DDBJ databases">
        <authorList>
            <person name="Kuo A."/>
            <person name="Curtis B.A."/>
            <person name="Tanifuji G."/>
            <person name="Burki F."/>
            <person name="Gruber A."/>
            <person name="Irimia M."/>
            <person name="Maruyama S."/>
            <person name="Arias M.C."/>
            <person name="Ball S.G."/>
            <person name="Gile G.H."/>
            <person name="Hirakawa Y."/>
            <person name="Hopkins J.F."/>
            <person name="Rensing S.A."/>
            <person name="Schmutz J."/>
            <person name="Symeonidi A."/>
            <person name="Elias M."/>
            <person name="Eveleigh R.J."/>
            <person name="Herman E.K."/>
            <person name="Klute M.J."/>
            <person name="Nakayama T."/>
            <person name="Obornik M."/>
            <person name="Reyes-Prieto A."/>
            <person name="Armbrust E.V."/>
            <person name="Aves S.J."/>
            <person name="Beiko R.G."/>
            <person name="Coutinho P."/>
            <person name="Dacks J.B."/>
            <person name="Durnford D.G."/>
            <person name="Fast N.M."/>
            <person name="Green B.R."/>
            <person name="Grisdale C."/>
            <person name="Hempe F."/>
            <person name="Henrissat B."/>
            <person name="Hoppner M.P."/>
            <person name="Ishida K.-I."/>
            <person name="Kim E."/>
            <person name="Koreny L."/>
            <person name="Kroth P.G."/>
            <person name="Liu Y."/>
            <person name="Malik S.-B."/>
            <person name="Maier U.G."/>
            <person name="McRose D."/>
            <person name="Mock T."/>
            <person name="Neilson J.A."/>
            <person name="Onodera N.T."/>
            <person name="Poole A.M."/>
            <person name="Pritham E.J."/>
            <person name="Richards T.A."/>
            <person name="Rocap G."/>
            <person name="Roy S.W."/>
            <person name="Sarai C."/>
            <person name="Schaack S."/>
            <person name="Shirato S."/>
            <person name="Slamovits C.H."/>
            <person name="Spencer D.F."/>
            <person name="Suzuki S."/>
            <person name="Worden A.Z."/>
            <person name="Zauner S."/>
            <person name="Barry K."/>
            <person name="Bell C."/>
            <person name="Bharti A.K."/>
            <person name="Crow J.A."/>
            <person name="Grimwood J."/>
            <person name="Kramer R."/>
            <person name="Lindquist E."/>
            <person name="Lucas S."/>
            <person name="Salamov A."/>
            <person name="McFadden G.I."/>
            <person name="Lane C.E."/>
            <person name="Keeling P.J."/>
            <person name="Gray M.W."/>
            <person name="Grigoriev I.V."/>
            <person name="Archibald J.M."/>
        </authorList>
    </citation>
    <scope>NUCLEOTIDE SEQUENCE</scope>
    <source>
        <strain evidence="8">CCMP2712</strain>
    </source>
</reference>
<organism evidence="6">
    <name type="scientific">Guillardia theta (strain CCMP2712)</name>
    <name type="common">Cryptophyte</name>
    <dbReference type="NCBI Taxonomy" id="905079"/>
    <lineage>
        <taxon>Eukaryota</taxon>
        <taxon>Cryptophyceae</taxon>
        <taxon>Pyrenomonadales</taxon>
        <taxon>Geminigeraceae</taxon>
        <taxon>Guillardia</taxon>
    </lineage>
</organism>
<name>L1I952_GUITC</name>
<dbReference type="PANTHER" id="PTHR13720">
    <property type="entry name" value="WD-40 REPEAT PROTEIN"/>
    <property type="match status" value="1"/>
</dbReference>
<proteinExistence type="predicted"/>
<evidence type="ECO:0000313" key="7">
    <source>
        <dbReference type="EnsemblProtists" id="EKX32637"/>
    </source>
</evidence>
<protein>
    <submittedName>
        <fullName evidence="6 7">Uncharacterized protein</fullName>
    </submittedName>
</protein>